<keyword evidence="5 8" id="KW-0457">Lysine biosynthesis</keyword>
<proteinExistence type="inferred from homology"/>
<evidence type="ECO:0000256" key="5">
    <source>
        <dbReference type="HAMAP-Rule" id="MF_02120"/>
    </source>
</evidence>
<evidence type="ECO:0000259" key="9">
    <source>
        <dbReference type="Pfam" id="PF02784"/>
    </source>
</evidence>
<dbReference type="InterPro" id="IPR022644">
    <property type="entry name" value="De-COase2_N"/>
</dbReference>
<sequence length="435" mass="47969">MLMQGTTEVNEQGVLEIGGVSVKELRDSFGSPLLVYDYQEIINNINKFKEAVASYPGEAEIIYASKAFLCRGIADIIAKNDIYIDVVSGGEMARALSGELTADRIYMHGNNKSEAELRTAITEGVNTIIVDNFYEAELINRLAREENSVVDCIVRLIPGISAHTHEFIRTGQADSKFGVSIKTGQARELIKWLVGRDNLNFKGIHAHIGSQIYDVTAFKELIWVLIKFMIELRREDNILVEKLNLGGGFGVPEKSEDPEVDVVKLVGEIAQELVESCDREDYPLPALLLEPGRSIVGSAGTSLYTVGSIKEIGELKTYLAVDGGMADNIRPALYGAEYEAFIANRCLDEEDTEVTIVGKCCESGDVLIEDELLADPEPGDILAIPATGAYTYSLSSNYNGLLRPAVLLVYQENVQVLIEREQEEDLYKNDCKLEI</sequence>
<dbReference type="CDD" id="cd06828">
    <property type="entry name" value="PLPDE_III_DapDC"/>
    <property type="match status" value="1"/>
</dbReference>
<dbReference type="InterPro" id="IPR009006">
    <property type="entry name" value="Ala_racemase/Decarboxylase_C"/>
</dbReference>
<comment type="pathway">
    <text evidence="5 8">Amino-acid biosynthesis; L-lysine biosynthesis via DAP pathway; L-lysine from DL-2,6-diaminopimelate: step 1/1.</text>
</comment>
<feature type="active site" description="Proton donor" evidence="7">
    <location>
        <position position="361"/>
    </location>
</feature>
<dbReference type="NCBIfam" id="TIGR01048">
    <property type="entry name" value="lysA"/>
    <property type="match status" value="1"/>
</dbReference>
<feature type="binding site" evidence="5">
    <location>
        <position position="330"/>
    </location>
    <ligand>
        <name>substrate</name>
    </ligand>
</feature>
<feature type="domain" description="Orn/DAP/Arg decarboxylase 2 N-terminal" evidence="9">
    <location>
        <begin position="41"/>
        <end position="296"/>
    </location>
</feature>
<keyword evidence="11" id="KW-1185">Reference proteome</keyword>
<accession>A0A931FAP2</accession>
<dbReference type="GO" id="GO:0008836">
    <property type="term" value="F:diaminopimelate decarboxylase activity"/>
    <property type="evidence" value="ECO:0007669"/>
    <property type="project" value="UniProtKB-UniRule"/>
</dbReference>
<comment type="caution">
    <text evidence="10">The sequence shown here is derived from an EMBL/GenBank/DDBJ whole genome shotgun (WGS) entry which is preliminary data.</text>
</comment>
<evidence type="ECO:0000256" key="1">
    <source>
        <dbReference type="ARBA" id="ARBA00001933"/>
    </source>
</evidence>
<dbReference type="PRINTS" id="PR01181">
    <property type="entry name" value="DAPDCRBXLASE"/>
</dbReference>
<evidence type="ECO:0000256" key="2">
    <source>
        <dbReference type="ARBA" id="ARBA00022793"/>
    </source>
</evidence>
<feature type="binding site" evidence="5">
    <location>
        <position position="248"/>
    </location>
    <ligand>
        <name>pyridoxal 5'-phosphate</name>
        <dbReference type="ChEBI" id="CHEBI:597326"/>
    </ligand>
</feature>
<keyword evidence="3 5" id="KW-0663">Pyridoxal phosphate</keyword>
<dbReference type="SUPFAM" id="SSF51419">
    <property type="entry name" value="PLP-binding barrel"/>
    <property type="match status" value="1"/>
</dbReference>
<feature type="binding site" evidence="5">
    <location>
        <position position="390"/>
    </location>
    <ligand>
        <name>substrate</name>
    </ligand>
</feature>
<dbReference type="PANTHER" id="PTHR43727:SF2">
    <property type="entry name" value="GROUP IV DECARBOXYLASE"/>
    <property type="match status" value="1"/>
</dbReference>
<feature type="binding site" evidence="5">
    <location>
        <position position="390"/>
    </location>
    <ligand>
        <name>pyridoxal 5'-phosphate</name>
        <dbReference type="ChEBI" id="CHEBI:597326"/>
    </ligand>
</feature>
<dbReference type="AlphaFoldDB" id="A0A931FAP2"/>
<evidence type="ECO:0000313" key="11">
    <source>
        <dbReference type="Proteomes" id="UP000621436"/>
    </source>
</evidence>
<dbReference type="HAMAP" id="MF_02120">
    <property type="entry name" value="LysA"/>
    <property type="match status" value="1"/>
</dbReference>
<dbReference type="Pfam" id="PF02784">
    <property type="entry name" value="Orn_Arg_deC_N"/>
    <property type="match status" value="1"/>
</dbReference>
<evidence type="ECO:0000256" key="7">
    <source>
        <dbReference type="PIRSR" id="PIRSR600183-50"/>
    </source>
</evidence>
<dbReference type="Gene3D" id="2.40.37.10">
    <property type="entry name" value="Lyase, Ornithine Decarboxylase, Chain A, domain 1"/>
    <property type="match status" value="1"/>
</dbReference>
<evidence type="ECO:0000256" key="6">
    <source>
        <dbReference type="NCBIfam" id="TIGR01048"/>
    </source>
</evidence>
<keyword evidence="4 5" id="KW-0456">Lyase</keyword>
<comment type="cofactor">
    <cofactor evidence="1 5 7 8">
        <name>pyridoxal 5'-phosphate</name>
        <dbReference type="ChEBI" id="CHEBI:597326"/>
    </cofactor>
</comment>
<comment type="subunit">
    <text evidence="5">Homodimer.</text>
</comment>
<organism evidence="10 11">
    <name type="scientific">Halonatronomonas betaini</name>
    <dbReference type="NCBI Taxonomy" id="2778430"/>
    <lineage>
        <taxon>Bacteria</taxon>
        <taxon>Bacillati</taxon>
        <taxon>Bacillota</taxon>
        <taxon>Clostridia</taxon>
        <taxon>Halanaerobiales</taxon>
        <taxon>Halarsenatibacteraceae</taxon>
        <taxon>Halonatronomonas</taxon>
    </lineage>
</organism>
<feature type="binding site" evidence="5">
    <location>
        <begin position="290"/>
        <end position="293"/>
    </location>
    <ligand>
        <name>pyridoxal 5'-phosphate</name>
        <dbReference type="ChEBI" id="CHEBI:597326"/>
    </ligand>
</feature>
<dbReference type="Proteomes" id="UP000621436">
    <property type="component" value="Unassembled WGS sequence"/>
</dbReference>
<gene>
    <name evidence="5 10" type="primary">lysA</name>
    <name evidence="10" type="ORF">I0Q91_12045</name>
</gene>
<evidence type="ECO:0000313" key="10">
    <source>
        <dbReference type="EMBL" id="MBF8437819.1"/>
    </source>
</evidence>
<evidence type="ECO:0000256" key="4">
    <source>
        <dbReference type="ARBA" id="ARBA00023239"/>
    </source>
</evidence>
<dbReference type="FunFam" id="3.20.20.10:FF:000003">
    <property type="entry name" value="Diaminopimelate decarboxylase"/>
    <property type="match status" value="1"/>
</dbReference>
<reference evidence="10" key="1">
    <citation type="submission" date="2020-11" db="EMBL/GenBank/DDBJ databases">
        <title>Halonatronomonas betainensis gen. nov., sp. nov. a novel haloalkaliphilic representative of the family Halanaerobiacae capable of betaine degradation.</title>
        <authorList>
            <person name="Boltyanskaya Y."/>
            <person name="Kevbrin V."/>
            <person name="Detkova E."/>
            <person name="Grouzdev D.S."/>
            <person name="Koziaeva V."/>
            <person name="Zhilina T."/>
        </authorList>
    </citation>
    <scope>NUCLEOTIDE SEQUENCE</scope>
    <source>
        <strain evidence="10">Z-7014</strain>
    </source>
</reference>
<feature type="binding site" evidence="5">
    <location>
        <position position="334"/>
    </location>
    <ligand>
        <name>substrate</name>
    </ligand>
</feature>
<dbReference type="EMBL" id="JADPIE010000007">
    <property type="protein sequence ID" value="MBF8437819.1"/>
    <property type="molecule type" value="Genomic_DNA"/>
</dbReference>
<feature type="binding site" evidence="5">
    <location>
        <position position="362"/>
    </location>
    <ligand>
        <name>substrate</name>
    </ligand>
</feature>
<dbReference type="GO" id="GO:0030170">
    <property type="term" value="F:pyridoxal phosphate binding"/>
    <property type="evidence" value="ECO:0007669"/>
    <property type="project" value="UniProtKB-UniRule"/>
</dbReference>
<dbReference type="InterPro" id="IPR002986">
    <property type="entry name" value="DAP_deCOOHase_LysA"/>
</dbReference>
<dbReference type="PRINTS" id="PR01179">
    <property type="entry name" value="ODADCRBXLASE"/>
</dbReference>
<name>A0A931FAP2_9FIRM</name>
<dbReference type="InterPro" id="IPR000183">
    <property type="entry name" value="Orn/DAP/Arg_de-COase"/>
</dbReference>
<dbReference type="Gene3D" id="3.20.20.10">
    <property type="entry name" value="Alanine racemase"/>
    <property type="match status" value="1"/>
</dbReference>
<evidence type="ECO:0000256" key="3">
    <source>
        <dbReference type="ARBA" id="ARBA00022898"/>
    </source>
</evidence>
<dbReference type="PANTHER" id="PTHR43727">
    <property type="entry name" value="DIAMINOPIMELATE DECARBOXYLASE"/>
    <property type="match status" value="1"/>
</dbReference>
<feature type="modified residue" description="N6-(pyridoxal phosphate)lysine" evidence="5 7">
    <location>
        <position position="66"/>
    </location>
</feature>
<comment type="catalytic activity">
    <reaction evidence="5 8">
        <text>meso-2,6-diaminopimelate + H(+) = L-lysine + CO2</text>
        <dbReference type="Rhea" id="RHEA:15101"/>
        <dbReference type="ChEBI" id="CHEBI:15378"/>
        <dbReference type="ChEBI" id="CHEBI:16526"/>
        <dbReference type="ChEBI" id="CHEBI:32551"/>
        <dbReference type="ChEBI" id="CHEBI:57791"/>
        <dbReference type="EC" id="4.1.1.20"/>
    </reaction>
</comment>
<dbReference type="EC" id="4.1.1.20" evidence="5 6"/>
<dbReference type="InterPro" id="IPR029066">
    <property type="entry name" value="PLP-binding_barrel"/>
</dbReference>
<comment type="similarity">
    <text evidence="5">Belongs to the Orn/Lys/Arg decarboxylase class-II family. LysA subfamily.</text>
</comment>
<feature type="binding site" evidence="5">
    <location>
        <position position="293"/>
    </location>
    <ligand>
        <name>substrate</name>
    </ligand>
</feature>
<protein>
    <recommendedName>
        <fullName evidence="5 6">Diaminopimelate decarboxylase</fullName>
        <shortName evidence="5">DAP decarboxylase</shortName>
        <shortName evidence="5">DAPDC</shortName>
        <ecNumber evidence="5 6">4.1.1.20</ecNumber>
    </recommendedName>
</protein>
<dbReference type="GO" id="GO:0009089">
    <property type="term" value="P:lysine biosynthetic process via diaminopimelate"/>
    <property type="evidence" value="ECO:0007669"/>
    <property type="project" value="UniProtKB-UniRule"/>
</dbReference>
<dbReference type="SUPFAM" id="SSF50621">
    <property type="entry name" value="Alanine racemase C-terminal domain-like"/>
    <property type="match status" value="1"/>
</dbReference>
<evidence type="ECO:0000256" key="8">
    <source>
        <dbReference type="RuleBase" id="RU003738"/>
    </source>
</evidence>
<keyword evidence="5" id="KW-0028">Amino-acid biosynthesis</keyword>
<comment type="function">
    <text evidence="5">Specifically catalyzes the decarboxylation of meso-diaminopimelate (meso-DAP) to L-lysine.</text>
</comment>
<keyword evidence="2 5" id="KW-0210">Decarboxylase</keyword>